<feature type="chain" id="PRO_5047327563" evidence="2">
    <location>
        <begin position="24"/>
        <end position="206"/>
    </location>
</feature>
<proteinExistence type="predicted"/>
<reference evidence="4" key="1">
    <citation type="submission" date="2024-06" db="EMBL/GenBank/DDBJ databases">
        <title>Multi-omics analyses provide insights into the biosynthesis of the anticancer antibiotic pleurotin in Hohenbuehelia grisea.</title>
        <authorList>
            <person name="Weaver J.A."/>
            <person name="Alberti F."/>
        </authorList>
    </citation>
    <scope>NUCLEOTIDE SEQUENCE [LARGE SCALE GENOMIC DNA]</scope>
    <source>
        <strain evidence="4">T-177</strain>
    </source>
</reference>
<name>A0ABR3JN88_9AGAR</name>
<evidence type="ECO:0000256" key="1">
    <source>
        <dbReference type="SAM" id="MobiDB-lite"/>
    </source>
</evidence>
<gene>
    <name evidence="3" type="ORF">HGRIS_002911</name>
</gene>
<organism evidence="3 4">
    <name type="scientific">Hohenbuehelia grisea</name>
    <dbReference type="NCBI Taxonomy" id="104357"/>
    <lineage>
        <taxon>Eukaryota</taxon>
        <taxon>Fungi</taxon>
        <taxon>Dikarya</taxon>
        <taxon>Basidiomycota</taxon>
        <taxon>Agaricomycotina</taxon>
        <taxon>Agaricomycetes</taxon>
        <taxon>Agaricomycetidae</taxon>
        <taxon>Agaricales</taxon>
        <taxon>Pleurotineae</taxon>
        <taxon>Pleurotaceae</taxon>
        <taxon>Hohenbuehelia</taxon>
    </lineage>
</organism>
<comment type="caution">
    <text evidence="3">The sequence shown here is derived from an EMBL/GenBank/DDBJ whole genome shotgun (WGS) entry which is preliminary data.</text>
</comment>
<dbReference type="Proteomes" id="UP001556367">
    <property type="component" value="Unassembled WGS sequence"/>
</dbReference>
<protein>
    <submittedName>
        <fullName evidence="3">Uncharacterized protein</fullName>
    </submittedName>
</protein>
<evidence type="ECO:0000313" key="3">
    <source>
        <dbReference type="EMBL" id="KAL0956792.1"/>
    </source>
</evidence>
<feature type="signal peptide" evidence="2">
    <location>
        <begin position="1"/>
        <end position="23"/>
    </location>
</feature>
<feature type="region of interest" description="Disordered" evidence="1">
    <location>
        <begin position="33"/>
        <end position="107"/>
    </location>
</feature>
<evidence type="ECO:0000313" key="4">
    <source>
        <dbReference type="Proteomes" id="UP001556367"/>
    </source>
</evidence>
<feature type="compositionally biased region" description="Polar residues" evidence="1">
    <location>
        <begin position="33"/>
        <end position="43"/>
    </location>
</feature>
<feature type="compositionally biased region" description="Polar residues" evidence="1">
    <location>
        <begin position="56"/>
        <end position="72"/>
    </location>
</feature>
<dbReference type="EMBL" id="JASNQZ010000006">
    <property type="protein sequence ID" value="KAL0956792.1"/>
    <property type="molecule type" value="Genomic_DNA"/>
</dbReference>
<keyword evidence="4" id="KW-1185">Reference proteome</keyword>
<feature type="region of interest" description="Disordered" evidence="1">
    <location>
        <begin position="142"/>
        <end position="206"/>
    </location>
</feature>
<feature type="compositionally biased region" description="Polar residues" evidence="1">
    <location>
        <begin position="148"/>
        <end position="158"/>
    </location>
</feature>
<accession>A0ABR3JN88</accession>
<sequence>MRHQRFVLVSILGLLNSGLPTLALPAHESSLVSPQQSAAQSPGTPLRDRQIHNADYSAQNPGTPSHANNADTSEPDADSDSTKAKRDDYRRHIGHPGRPQSHVGPKLERASLKSKRAAFNMPIPIPTSEAGSPRIDSIIGQMNPPRPASTQEITSNPGSERKTAGHAGSASSEESSNMLVPVPTATVPANPSGTQPSRMHMDYAKA</sequence>
<feature type="compositionally biased region" description="Low complexity" evidence="1">
    <location>
        <begin position="165"/>
        <end position="189"/>
    </location>
</feature>
<keyword evidence="2" id="KW-0732">Signal</keyword>
<feature type="compositionally biased region" description="Basic and acidic residues" evidence="1">
    <location>
        <begin position="80"/>
        <end position="91"/>
    </location>
</feature>
<evidence type="ECO:0000256" key="2">
    <source>
        <dbReference type="SAM" id="SignalP"/>
    </source>
</evidence>